<keyword evidence="10" id="KW-1185">Reference proteome</keyword>
<evidence type="ECO:0000313" key="9">
    <source>
        <dbReference type="EMBL" id="ACZ31571.1"/>
    </source>
</evidence>
<protein>
    <recommendedName>
        <fullName evidence="11">Glycosyltransferase RgtA/B/C/D-like domain-containing protein</fullName>
    </recommendedName>
</protein>
<keyword evidence="5 8" id="KW-0812">Transmembrane</keyword>
<evidence type="ECO:0000256" key="2">
    <source>
        <dbReference type="ARBA" id="ARBA00022475"/>
    </source>
</evidence>
<keyword evidence="6 8" id="KW-1133">Transmembrane helix</keyword>
<comment type="subcellular location">
    <subcellularLocation>
        <location evidence="1">Cell membrane</location>
        <topology evidence="1">Multi-pass membrane protein</topology>
    </subcellularLocation>
</comment>
<dbReference type="GO" id="GO:0009103">
    <property type="term" value="P:lipopolysaccharide biosynthetic process"/>
    <property type="evidence" value="ECO:0007669"/>
    <property type="project" value="UniProtKB-ARBA"/>
</dbReference>
<dbReference type="KEGG" id="xce:Xcel_2556"/>
<accession>D1BX03</accession>
<reference evidence="10" key="1">
    <citation type="submission" date="2009-11" db="EMBL/GenBank/DDBJ databases">
        <title>The complete chromosome of Xylanimonas cellulosilytica DSM 15894.</title>
        <authorList>
            <consortium name="US DOE Joint Genome Institute (JGI-PGF)"/>
            <person name="Lucas S."/>
            <person name="Copeland A."/>
            <person name="Lapidus A."/>
            <person name="Glavina del Rio T."/>
            <person name="Dalin E."/>
            <person name="Tice H."/>
            <person name="Bruce D."/>
            <person name="Goodwin L."/>
            <person name="Pitluck S."/>
            <person name="Kyrpides N."/>
            <person name="Mavromatis K."/>
            <person name="Ivanova N."/>
            <person name="Mikhailova N."/>
            <person name="Foster B."/>
            <person name="Clum A."/>
            <person name="Brettin T."/>
            <person name="Detter J.C."/>
            <person name="Han C."/>
            <person name="Larimer F."/>
            <person name="Land M."/>
            <person name="Hauser L."/>
            <person name="Markowitz V."/>
            <person name="Cheng J.F."/>
            <person name="Hugenholtz P."/>
            <person name="Woyke T."/>
            <person name="Wu D."/>
            <person name="Gehrich-Schroeter G."/>
            <person name="Schneider S."/>
            <person name="Pukall S.R."/>
            <person name="Klenk H.P."/>
            <person name="Eisen J.A."/>
        </authorList>
    </citation>
    <scope>NUCLEOTIDE SEQUENCE [LARGE SCALE GENOMIC DNA]</scope>
    <source>
        <strain evidence="10">DSM 15894 / CECT 5975 / LMG 20990 / XIL07</strain>
    </source>
</reference>
<dbReference type="eggNOG" id="COG1807">
    <property type="taxonomic scope" value="Bacteria"/>
</dbReference>
<evidence type="ECO:0000256" key="8">
    <source>
        <dbReference type="SAM" id="Phobius"/>
    </source>
</evidence>
<dbReference type="STRING" id="446471.Xcel_2556"/>
<dbReference type="PANTHER" id="PTHR33908:SF11">
    <property type="entry name" value="MEMBRANE PROTEIN"/>
    <property type="match status" value="1"/>
</dbReference>
<keyword evidence="2" id="KW-1003">Cell membrane</keyword>
<feature type="transmembrane region" description="Helical" evidence="8">
    <location>
        <begin position="12"/>
        <end position="29"/>
    </location>
</feature>
<organism evidence="9 10">
    <name type="scientific">Xylanimonas cellulosilytica (strain DSM 15894 / JCM 12276 / CECT 5975 / KCTC 9989 / LMG 20990 / NBRC 107835 / XIL07)</name>
    <dbReference type="NCBI Taxonomy" id="446471"/>
    <lineage>
        <taxon>Bacteria</taxon>
        <taxon>Bacillati</taxon>
        <taxon>Actinomycetota</taxon>
        <taxon>Actinomycetes</taxon>
        <taxon>Micrococcales</taxon>
        <taxon>Promicromonosporaceae</taxon>
        <taxon>Xylanimonas</taxon>
    </lineage>
</organism>
<evidence type="ECO:0000313" key="10">
    <source>
        <dbReference type="Proteomes" id="UP000002255"/>
    </source>
</evidence>
<dbReference type="EMBL" id="CP001821">
    <property type="protein sequence ID" value="ACZ31571.1"/>
    <property type="molecule type" value="Genomic_DNA"/>
</dbReference>
<dbReference type="RefSeq" id="WP_012879313.1">
    <property type="nucleotide sequence ID" value="NC_013530.1"/>
</dbReference>
<dbReference type="Proteomes" id="UP000002255">
    <property type="component" value="Chromosome"/>
</dbReference>
<feature type="transmembrane region" description="Helical" evidence="8">
    <location>
        <begin position="463"/>
        <end position="483"/>
    </location>
</feature>
<name>D1BX03_XYLCX</name>
<dbReference type="InterPro" id="IPR050297">
    <property type="entry name" value="LipidA_mod_glycosyltrf_83"/>
</dbReference>
<evidence type="ECO:0000256" key="4">
    <source>
        <dbReference type="ARBA" id="ARBA00022679"/>
    </source>
</evidence>
<evidence type="ECO:0000256" key="7">
    <source>
        <dbReference type="ARBA" id="ARBA00023136"/>
    </source>
</evidence>
<dbReference type="InterPro" id="IPR018674">
    <property type="entry name" value="DUF2142_membrane"/>
</dbReference>
<proteinExistence type="predicted"/>
<dbReference type="GO" id="GO:0016763">
    <property type="term" value="F:pentosyltransferase activity"/>
    <property type="evidence" value="ECO:0007669"/>
    <property type="project" value="TreeGrafter"/>
</dbReference>
<gene>
    <name evidence="9" type="ordered locus">Xcel_2556</name>
</gene>
<evidence type="ECO:0000256" key="6">
    <source>
        <dbReference type="ARBA" id="ARBA00022989"/>
    </source>
</evidence>
<evidence type="ECO:0000256" key="1">
    <source>
        <dbReference type="ARBA" id="ARBA00004651"/>
    </source>
</evidence>
<dbReference type="Pfam" id="PF09913">
    <property type="entry name" value="DUF2142"/>
    <property type="match status" value="1"/>
</dbReference>
<dbReference type="OrthoDB" id="3265695at2"/>
<keyword evidence="3" id="KW-0328">Glycosyltransferase</keyword>
<dbReference type="GO" id="GO:0005886">
    <property type="term" value="C:plasma membrane"/>
    <property type="evidence" value="ECO:0007669"/>
    <property type="project" value="UniProtKB-SubCell"/>
</dbReference>
<feature type="transmembrane region" description="Helical" evidence="8">
    <location>
        <begin position="269"/>
        <end position="289"/>
    </location>
</feature>
<feature type="transmembrane region" description="Helical" evidence="8">
    <location>
        <begin position="401"/>
        <end position="420"/>
    </location>
</feature>
<evidence type="ECO:0008006" key="11">
    <source>
        <dbReference type="Google" id="ProtNLM"/>
    </source>
</evidence>
<dbReference type="AlphaFoldDB" id="D1BX03"/>
<feature type="transmembrane region" description="Helical" evidence="8">
    <location>
        <begin position="301"/>
        <end position="320"/>
    </location>
</feature>
<dbReference type="PANTHER" id="PTHR33908">
    <property type="entry name" value="MANNOSYLTRANSFERASE YKCB-RELATED"/>
    <property type="match status" value="1"/>
</dbReference>
<keyword evidence="7 8" id="KW-0472">Membrane</keyword>
<feature type="transmembrane region" description="Helical" evidence="8">
    <location>
        <begin position="513"/>
        <end position="538"/>
    </location>
</feature>
<feature type="transmembrane region" description="Helical" evidence="8">
    <location>
        <begin position="432"/>
        <end position="451"/>
    </location>
</feature>
<feature type="transmembrane region" description="Helical" evidence="8">
    <location>
        <begin position="374"/>
        <end position="394"/>
    </location>
</feature>
<reference evidence="9 10" key="2">
    <citation type="journal article" date="2010" name="Stand. Genomic Sci.">
        <title>Complete genome sequence of Xylanimonas cellulosilytica type strain (XIL07).</title>
        <authorList>
            <person name="Foster B."/>
            <person name="Pukall R."/>
            <person name="Abt B."/>
            <person name="Nolan M."/>
            <person name="Glavina Del Rio T."/>
            <person name="Chen F."/>
            <person name="Lucas S."/>
            <person name="Tice H."/>
            <person name="Pitluck S."/>
            <person name="Cheng J.-F."/>
            <person name="Chertkov O."/>
            <person name="Brettin T."/>
            <person name="Han C."/>
            <person name="Detter J.C."/>
            <person name="Bruce D."/>
            <person name="Goodwin L."/>
            <person name="Ivanova N."/>
            <person name="Mavromatis K."/>
            <person name="Pati A."/>
            <person name="Mikhailova N."/>
            <person name="Chen A."/>
            <person name="Palaniappan K."/>
            <person name="Land M."/>
            <person name="Hauser L."/>
            <person name="Chang Y.-J."/>
            <person name="Jeffries C.D."/>
            <person name="Chain P."/>
            <person name="Rohde M."/>
            <person name="Goeker M."/>
            <person name="Bristow J."/>
            <person name="Eisen J.A."/>
            <person name="Markowitz V."/>
            <person name="Hugenholtz P."/>
            <person name="Kyrpides N.C."/>
            <person name="Klenk H.-P."/>
            <person name="Lapidus A."/>
        </authorList>
    </citation>
    <scope>NUCLEOTIDE SEQUENCE [LARGE SCALE GENOMIC DNA]</scope>
    <source>
        <strain evidence="10">DSM 15894 / CECT 5975 / LMG 20990 / XIL07</strain>
    </source>
</reference>
<evidence type="ECO:0000256" key="3">
    <source>
        <dbReference type="ARBA" id="ARBA00022676"/>
    </source>
</evidence>
<keyword evidence="4" id="KW-0808">Transferase</keyword>
<evidence type="ECO:0000256" key="5">
    <source>
        <dbReference type="ARBA" id="ARBA00022692"/>
    </source>
</evidence>
<dbReference type="HOGENOM" id="CLU_525533_0_0_11"/>
<sequence length="545" mass="56551">MDQPRPATRRLDVALTLLVLAVGATWALLTPPLRAPDEPQHLNSVVRLAYGGGWPEPGDAVLAPALLQARDDVALATDVPGRWHDRDEVPAFADAVVVPGAERARVDATTALPPALATTPDGADDVDPAGTDPADIDQMTQHPPLYYALGAAVLRATGLADARWDHQLLALRLLDVVLLAPLVPLAAWSARRLTGSTAAGAVAGLMPLLSPQVGHILGSVTNDALVTLVGGAVTALCVRVLTGDRGWRTAVVVGAVVGVGLLTKAMPAFLLPVVAGAYLLSPGGALGAGTVRRWAALRDDAGRVATLGAVALAVGGWWWVRNLVVHGTVQPVGLVRVPEQFEPGSVAHFLRIAGSTLALTFFGDFGWLDLRMPVAFWLSATAAALVLAAVALTAPGTRRAVAVLLALPAVLAVAVVANAWDYYAEHGWLVGVQGRYLFVSLVAMGVVLAVAVRRLAGGVEARVAWAVPVLLGVALAATAYGWWVAFTGFYRAPGWSLAQAWDRWVLLAPVGPAWLAGVPVLAALIALATGALAVHAAARRPRTGP</sequence>